<evidence type="ECO:0000256" key="5">
    <source>
        <dbReference type="ARBA" id="ARBA00023128"/>
    </source>
</evidence>
<sequence>MVLFRLHVWGPAFGLASIDAECLATITYLANALRGDQWEIVATSPSGVPTHSLPALHETGSGVWSSGFTSITGRLRDLGGDAWDLDRNLDVAQRADSAAYASFLRSSAAPLVALSLYVSSANWAATTRPAYSNILPFPLTWTEPLSIRHRMCDAADHLGLSDLNVDDDGGRSAQAQQASSATSESTDGFLKVPERLKPLRRGVKAALSPEQTAMFRLEAVANDCLAVLADLKAASEMDGAGERFFFPSPTTSASSLDCLAFGYLALMLVPDVPRPWLKDLVRRRHESLALFVDTTRDALFGGDVASSLPWADPSSRGAGDQQQPSALTRFVRDLVAASVPRAWAVRDAPSKSAAAASTTAGRGSSVLAALGGGAAVVGILGSAVLYRHMPPLGAALYRWEMPRRRAFGAAGALFGV</sequence>
<keyword evidence="4" id="KW-0653">Protein transport</keyword>
<keyword evidence="5" id="KW-0496">Mitochondrion</keyword>
<name>A0ABR1NPN7_DIAER</name>
<evidence type="ECO:0000256" key="3">
    <source>
        <dbReference type="ARBA" id="ARBA00022787"/>
    </source>
</evidence>
<dbReference type="InterPro" id="IPR019564">
    <property type="entry name" value="Sam37/metaxin_N"/>
</dbReference>
<feature type="compositionally biased region" description="Low complexity" evidence="7">
    <location>
        <begin position="172"/>
        <end position="181"/>
    </location>
</feature>
<dbReference type="PANTHER" id="PTHR12289">
    <property type="entry name" value="METAXIN RELATED"/>
    <property type="match status" value="1"/>
</dbReference>
<dbReference type="Pfam" id="PF10568">
    <property type="entry name" value="Tom37"/>
    <property type="match status" value="1"/>
</dbReference>
<proteinExistence type="predicted"/>
<protein>
    <recommendedName>
        <fullName evidence="8">Mitochondrial outer membrane transport complex Sam37/metaxin N-terminal domain-containing protein</fullName>
    </recommendedName>
</protein>
<evidence type="ECO:0000256" key="6">
    <source>
        <dbReference type="ARBA" id="ARBA00023136"/>
    </source>
</evidence>
<dbReference type="InterPro" id="IPR050931">
    <property type="entry name" value="Mito_Protein_Transport_Metaxin"/>
</dbReference>
<comment type="subcellular location">
    <subcellularLocation>
        <location evidence="1">Mitochondrion outer membrane</location>
    </subcellularLocation>
</comment>
<evidence type="ECO:0000256" key="2">
    <source>
        <dbReference type="ARBA" id="ARBA00022448"/>
    </source>
</evidence>
<evidence type="ECO:0000313" key="9">
    <source>
        <dbReference type="EMBL" id="KAK7710183.1"/>
    </source>
</evidence>
<keyword evidence="10" id="KW-1185">Reference proteome</keyword>
<gene>
    <name evidence="9" type="ORF">SLS63_013001</name>
</gene>
<evidence type="ECO:0000313" key="10">
    <source>
        <dbReference type="Proteomes" id="UP001430848"/>
    </source>
</evidence>
<reference evidence="9 10" key="1">
    <citation type="submission" date="2024-02" db="EMBL/GenBank/DDBJ databases">
        <title>De novo assembly and annotation of 12 fungi associated with fruit tree decline syndrome in Ontario, Canada.</title>
        <authorList>
            <person name="Sulman M."/>
            <person name="Ellouze W."/>
            <person name="Ilyukhin E."/>
        </authorList>
    </citation>
    <scope>NUCLEOTIDE SEQUENCE [LARGE SCALE GENOMIC DNA]</scope>
    <source>
        <strain evidence="9 10">M169</strain>
    </source>
</reference>
<keyword evidence="6" id="KW-0472">Membrane</keyword>
<dbReference type="EMBL" id="JAKNSF020000159">
    <property type="protein sequence ID" value="KAK7710183.1"/>
    <property type="molecule type" value="Genomic_DNA"/>
</dbReference>
<feature type="region of interest" description="Disordered" evidence="7">
    <location>
        <begin position="168"/>
        <end position="187"/>
    </location>
</feature>
<dbReference type="PANTHER" id="PTHR12289:SF41">
    <property type="entry name" value="FAILED AXON CONNECTIONS-RELATED"/>
    <property type="match status" value="1"/>
</dbReference>
<evidence type="ECO:0000256" key="1">
    <source>
        <dbReference type="ARBA" id="ARBA00004294"/>
    </source>
</evidence>
<keyword evidence="2" id="KW-0813">Transport</keyword>
<evidence type="ECO:0000256" key="7">
    <source>
        <dbReference type="SAM" id="MobiDB-lite"/>
    </source>
</evidence>
<evidence type="ECO:0000259" key="8">
    <source>
        <dbReference type="Pfam" id="PF10568"/>
    </source>
</evidence>
<evidence type="ECO:0000256" key="4">
    <source>
        <dbReference type="ARBA" id="ARBA00022927"/>
    </source>
</evidence>
<accession>A0ABR1NPN7</accession>
<feature type="domain" description="Mitochondrial outer membrane transport complex Sam37/metaxin N-terminal" evidence="8">
    <location>
        <begin position="22"/>
        <end position="148"/>
    </location>
</feature>
<comment type="caution">
    <text evidence="9">The sequence shown here is derived from an EMBL/GenBank/DDBJ whole genome shotgun (WGS) entry which is preliminary data.</text>
</comment>
<keyword evidence="3" id="KW-1000">Mitochondrion outer membrane</keyword>
<organism evidence="9 10">
    <name type="scientific">Diaporthe eres</name>
    <name type="common">Phomopsis oblonga</name>
    <dbReference type="NCBI Taxonomy" id="83184"/>
    <lineage>
        <taxon>Eukaryota</taxon>
        <taxon>Fungi</taxon>
        <taxon>Dikarya</taxon>
        <taxon>Ascomycota</taxon>
        <taxon>Pezizomycotina</taxon>
        <taxon>Sordariomycetes</taxon>
        <taxon>Sordariomycetidae</taxon>
        <taxon>Diaporthales</taxon>
        <taxon>Diaporthaceae</taxon>
        <taxon>Diaporthe</taxon>
        <taxon>Diaporthe eres species complex</taxon>
    </lineage>
</organism>
<dbReference type="Proteomes" id="UP001430848">
    <property type="component" value="Unassembled WGS sequence"/>
</dbReference>